<feature type="region of interest" description="Disordered" evidence="2">
    <location>
        <begin position="283"/>
        <end position="316"/>
    </location>
</feature>
<dbReference type="PANTHER" id="PTHR31286:SF99">
    <property type="entry name" value="DUF4283 DOMAIN-CONTAINING PROTEIN"/>
    <property type="match status" value="1"/>
</dbReference>
<evidence type="ECO:0000313" key="5">
    <source>
        <dbReference type="Proteomes" id="UP001459277"/>
    </source>
</evidence>
<gene>
    <name evidence="4" type="ORF">SO802_006212</name>
</gene>
<protein>
    <recommendedName>
        <fullName evidence="3">CCHC-type domain-containing protein</fullName>
    </recommendedName>
</protein>
<dbReference type="InterPro" id="IPR001878">
    <property type="entry name" value="Znf_CCHC"/>
</dbReference>
<dbReference type="EMBL" id="JAZDWU010000002">
    <property type="protein sequence ID" value="KAL0011104.1"/>
    <property type="molecule type" value="Genomic_DNA"/>
</dbReference>
<dbReference type="InterPro" id="IPR040256">
    <property type="entry name" value="At4g02000-like"/>
</dbReference>
<dbReference type="PROSITE" id="PS50158">
    <property type="entry name" value="ZF_CCHC"/>
    <property type="match status" value="1"/>
</dbReference>
<feature type="compositionally biased region" description="Basic and acidic residues" evidence="2">
    <location>
        <begin position="283"/>
        <end position="297"/>
    </location>
</feature>
<dbReference type="InterPro" id="IPR025558">
    <property type="entry name" value="DUF4283"/>
</dbReference>
<dbReference type="GO" id="GO:0003676">
    <property type="term" value="F:nucleic acid binding"/>
    <property type="evidence" value="ECO:0007669"/>
    <property type="project" value="InterPro"/>
</dbReference>
<feature type="domain" description="CCHC-type" evidence="3">
    <location>
        <begin position="252"/>
        <end position="265"/>
    </location>
</feature>
<dbReference type="Proteomes" id="UP001459277">
    <property type="component" value="Unassembled WGS sequence"/>
</dbReference>
<evidence type="ECO:0000259" key="3">
    <source>
        <dbReference type="PROSITE" id="PS50158"/>
    </source>
</evidence>
<reference evidence="4 5" key="1">
    <citation type="submission" date="2024-01" db="EMBL/GenBank/DDBJ databases">
        <title>A telomere-to-telomere, gap-free genome of sweet tea (Lithocarpus litseifolius).</title>
        <authorList>
            <person name="Zhou J."/>
        </authorList>
    </citation>
    <scope>NUCLEOTIDE SEQUENCE [LARGE SCALE GENOMIC DNA]</scope>
    <source>
        <strain evidence="4">Zhou-2022a</strain>
        <tissue evidence="4">Leaf</tissue>
    </source>
</reference>
<keyword evidence="1" id="KW-0479">Metal-binding</keyword>
<feature type="compositionally biased region" description="Polar residues" evidence="2">
    <location>
        <begin position="335"/>
        <end position="348"/>
    </location>
</feature>
<accession>A0AAW2DLU7</accession>
<dbReference type="AlphaFoldDB" id="A0AAW2DLU7"/>
<keyword evidence="1" id="KW-0863">Zinc-finger</keyword>
<comment type="caution">
    <text evidence="4">The sequence shown here is derived from an EMBL/GenBank/DDBJ whole genome shotgun (WGS) entry which is preliminary data.</text>
</comment>
<evidence type="ECO:0000256" key="1">
    <source>
        <dbReference type="PROSITE-ProRule" id="PRU00047"/>
    </source>
</evidence>
<feature type="region of interest" description="Disordered" evidence="2">
    <location>
        <begin position="538"/>
        <end position="580"/>
    </location>
</feature>
<evidence type="ECO:0000256" key="2">
    <source>
        <dbReference type="SAM" id="MobiDB-lite"/>
    </source>
</evidence>
<name>A0AAW2DLU7_9ROSI</name>
<feature type="compositionally biased region" description="Polar residues" evidence="2">
    <location>
        <begin position="355"/>
        <end position="364"/>
    </location>
</feature>
<feature type="region of interest" description="Disordered" evidence="2">
    <location>
        <begin position="404"/>
        <end position="424"/>
    </location>
</feature>
<organism evidence="4 5">
    <name type="scientific">Lithocarpus litseifolius</name>
    <dbReference type="NCBI Taxonomy" id="425828"/>
    <lineage>
        <taxon>Eukaryota</taxon>
        <taxon>Viridiplantae</taxon>
        <taxon>Streptophyta</taxon>
        <taxon>Embryophyta</taxon>
        <taxon>Tracheophyta</taxon>
        <taxon>Spermatophyta</taxon>
        <taxon>Magnoliopsida</taxon>
        <taxon>eudicotyledons</taxon>
        <taxon>Gunneridae</taxon>
        <taxon>Pentapetalae</taxon>
        <taxon>rosids</taxon>
        <taxon>fabids</taxon>
        <taxon>Fagales</taxon>
        <taxon>Fagaceae</taxon>
        <taxon>Lithocarpus</taxon>
    </lineage>
</organism>
<keyword evidence="5" id="KW-1185">Reference proteome</keyword>
<evidence type="ECO:0000313" key="4">
    <source>
        <dbReference type="EMBL" id="KAL0011104.1"/>
    </source>
</evidence>
<dbReference type="GO" id="GO:0008270">
    <property type="term" value="F:zinc ion binding"/>
    <property type="evidence" value="ECO:0007669"/>
    <property type="project" value="UniProtKB-KW"/>
</dbReference>
<proteinExistence type="predicted"/>
<feature type="compositionally biased region" description="Basic and acidic residues" evidence="2">
    <location>
        <begin position="545"/>
        <end position="568"/>
    </location>
</feature>
<feature type="compositionally biased region" description="Polar residues" evidence="2">
    <location>
        <begin position="404"/>
        <end position="419"/>
    </location>
</feature>
<dbReference type="PANTHER" id="PTHR31286">
    <property type="entry name" value="GLYCINE-RICH CELL WALL STRUCTURAL PROTEIN 1.8-LIKE"/>
    <property type="match status" value="1"/>
</dbReference>
<feature type="region of interest" description="Disordered" evidence="2">
    <location>
        <begin position="332"/>
        <end position="390"/>
    </location>
</feature>
<feature type="compositionally biased region" description="Polar residues" evidence="2">
    <location>
        <begin position="299"/>
        <end position="308"/>
    </location>
</feature>
<keyword evidence="1" id="KW-0862">Zinc</keyword>
<sequence length="631" mass="68552">MSLPSALSLEEQDELARSNKKVKDVSYAGFQGGLDSGSSSPSRGQGSWSRAISFKDKLVGEILGAFTQAFNFGDCMDDDEASDEEVEVLREGLAAVKFSKEFKQHICTPWSKALIVKVFGRTVGFSFLHSRLLSMWKPAGRLDCVGLGHGFFLVRLSLKEDYENILRKGPWFIAVWIRLNELPIEYYNVEALLQIGKSIGNVLRIDTHTASEAKGRFARLCVHIDIDKPLITAILIGKFEQPVCYEGIQKLCFSCGRMGHRRENCSYTIRQCSQGHKVETVVVEDKGEQSRKEHGLDNAKTSEGSTKGMQEDVKEGAQDTLYGPWVVVGRKKNGTKSQRSGGTPSGNANGHLRQMQETRGNGVNANLGLGKVEPNNRPSKEAKRKLSPSRVVNKAQLASSLQTIRTGTHAQAQTPSNVSPKKLDVDNMDFRVGNEVKSNHKASVKAKKVLAHSRAFQGIPSLCNRRRRERLKQTCGRESNPRAASQLQLSSMPWPEVGYKFQGDSSGKSRGGDRKNVCKFGASHGVVQQQITKGIEVDLPSNSGKCDERRNDIDRTGVGRGGEARVADPVDGGGAANDLGSSATEANSSLLAKCDVQSACTVLGDGGGDVPGYVEADRMEFEGGGEVGASC</sequence>
<dbReference type="Pfam" id="PF14111">
    <property type="entry name" value="DUF4283"/>
    <property type="match status" value="1"/>
</dbReference>